<dbReference type="EMBL" id="VDMB01000040">
    <property type="protein sequence ID" value="TYT73243.1"/>
    <property type="molecule type" value="Genomic_DNA"/>
</dbReference>
<proteinExistence type="inferred from homology"/>
<dbReference type="InterPro" id="IPR039426">
    <property type="entry name" value="TonB-dep_rcpt-like"/>
</dbReference>
<dbReference type="GO" id="GO:0044718">
    <property type="term" value="P:siderophore transmembrane transport"/>
    <property type="evidence" value="ECO:0007669"/>
    <property type="project" value="TreeGrafter"/>
</dbReference>
<evidence type="ECO:0000256" key="7">
    <source>
        <dbReference type="ARBA" id="ARBA00023077"/>
    </source>
</evidence>
<evidence type="ECO:0000256" key="2">
    <source>
        <dbReference type="ARBA" id="ARBA00009810"/>
    </source>
</evidence>
<accession>A0A5S5MBZ4</accession>
<comment type="similarity">
    <text evidence="2 10 11">Belongs to the TonB-dependent receptor family.</text>
</comment>
<dbReference type="GO" id="GO:0015344">
    <property type="term" value="F:siderophore uptake transmembrane transporter activity"/>
    <property type="evidence" value="ECO:0007669"/>
    <property type="project" value="TreeGrafter"/>
</dbReference>
<keyword evidence="3 10" id="KW-0813">Transport</keyword>
<dbReference type="GO" id="GO:0009279">
    <property type="term" value="C:cell outer membrane"/>
    <property type="evidence" value="ECO:0007669"/>
    <property type="project" value="UniProtKB-SubCell"/>
</dbReference>
<sequence length="742" mass="83237">MLLPCSQRQKSYKKTKGKENKSVFPWKIARTLGLGLTLTAFAFSASAMEKEKEDAAIAMSEVTVIGTRIATDVQKYPGSVTVLGEEDLKSSSTAIEAMTSIPGVTTGGDSGRGMGQQFNIRGFGYQSEDRVIILQDGVRRSASLFSNQISTFRSDNDLLKRMEVVKGASSGVHGSGAIGGVVEMGTKDAYDFMVPGQNYGMTTKFRYEDNNYREGYVAFAAAPEDQKYEMLIYGKKGQHGDRTLAKAYDAGNGTSSKKVDNDEDLRVLFIKGGYNFTDASKLTLSYYDFSQDSEVTWQSLYHSSYSTITGPVIGTLSQRDMIANFTHNPHHSPWLDFGATVYRADSSYDRGFDSFDAKGEKDKLDYENKDERWGLRLRNQMHFSALTASNRLLVGADFEKREEDAIHVRNGNVSDFGSMPNTYEDMGYYAHLESSFFDDILVLQASGRFDSFDRKVKGGGKAYSGDHFSPRIGFSARLFEGFHLLGNYSESFRAPTPHETSSEGPLNRHYWYLPNADLKPEIAKEFEGGFSYTRRNILTYEDRFRFKAMYFDGKIEDMIKLTPDHDGPRAENHPMNDNASYATYKNIDSVSREGYELSASYDAFRAGFSASFSHLNMTDDATGKKAPQAFADKVTFNAYARPLHSLKVSTTVHHWLKPDQNPETIESRGETFWYVRDSYTQANFLAAWTPEIRSMNLFAKDLEILVGVNNAFNQEYINARDVETTSRVGKGRNIFASLSTKF</sequence>
<evidence type="ECO:0000256" key="1">
    <source>
        <dbReference type="ARBA" id="ARBA00004571"/>
    </source>
</evidence>
<evidence type="ECO:0000256" key="6">
    <source>
        <dbReference type="ARBA" id="ARBA00022729"/>
    </source>
</evidence>
<evidence type="ECO:0000259" key="12">
    <source>
        <dbReference type="Pfam" id="PF00593"/>
    </source>
</evidence>
<evidence type="ECO:0000256" key="9">
    <source>
        <dbReference type="ARBA" id="ARBA00023237"/>
    </source>
</evidence>
<evidence type="ECO:0000313" key="14">
    <source>
        <dbReference type="EMBL" id="TYT73243.1"/>
    </source>
</evidence>
<evidence type="ECO:0000256" key="5">
    <source>
        <dbReference type="ARBA" id="ARBA00022692"/>
    </source>
</evidence>
<dbReference type="PROSITE" id="PS01156">
    <property type="entry name" value="TONB_DEPENDENT_REC_2"/>
    <property type="match status" value="1"/>
</dbReference>
<keyword evidence="6" id="KW-0732">Signal</keyword>
<keyword evidence="14" id="KW-0675">Receptor</keyword>
<feature type="domain" description="TonB-dependent receptor-like beta-barrel" evidence="12">
    <location>
        <begin position="273"/>
        <end position="710"/>
    </location>
</feature>
<protein>
    <submittedName>
        <fullName evidence="14">TonB-dependent receptor</fullName>
    </submittedName>
</protein>
<gene>
    <name evidence="14" type="ORF">FIM25_16150</name>
</gene>
<dbReference type="PROSITE" id="PS52016">
    <property type="entry name" value="TONB_DEPENDENT_REC_3"/>
    <property type="match status" value="1"/>
</dbReference>
<dbReference type="InterPro" id="IPR010917">
    <property type="entry name" value="TonB_rcpt_CS"/>
</dbReference>
<evidence type="ECO:0000259" key="13">
    <source>
        <dbReference type="Pfam" id="PF07715"/>
    </source>
</evidence>
<evidence type="ECO:0000313" key="15">
    <source>
        <dbReference type="Proteomes" id="UP000321899"/>
    </source>
</evidence>
<dbReference type="PANTHER" id="PTHR30069">
    <property type="entry name" value="TONB-DEPENDENT OUTER MEMBRANE RECEPTOR"/>
    <property type="match status" value="1"/>
</dbReference>
<keyword evidence="9 10" id="KW-0998">Cell outer membrane</keyword>
<dbReference type="InterPro" id="IPR037066">
    <property type="entry name" value="Plug_dom_sf"/>
</dbReference>
<organism evidence="14 15">
    <name type="scientific">Desulfobotulus mexicanus</name>
    <dbReference type="NCBI Taxonomy" id="2586642"/>
    <lineage>
        <taxon>Bacteria</taxon>
        <taxon>Pseudomonadati</taxon>
        <taxon>Thermodesulfobacteriota</taxon>
        <taxon>Desulfobacteria</taxon>
        <taxon>Desulfobacterales</taxon>
        <taxon>Desulfobacteraceae</taxon>
        <taxon>Desulfobotulus</taxon>
    </lineage>
</organism>
<comment type="caution">
    <text evidence="14">The sequence shown here is derived from an EMBL/GenBank/DDBJ whole genome shotgun (WGS) entry which is preliminary data.</text>
</comment>
<evidence type="ECO:0000256" key="4">
    <source>
        <dbReference type="ARBA" id="ARBA00022452"/>
    </source>
</evidence>
<keyword evidence="8 10" id="KW-0472">Membrane</keyword>
<keyword evidence="15" id="KW-1185">Reference proteome</keyword>
<evidence type="ECO:0000256" key="11">
    <source>
        <dbReference type="RuleBase" id="RU003357"/>
    </source>
</evidence>
<dbReference type="InterPro" id="IPR000531">
    <property type="entry name" value="Beta-barrel_TonB"/>
</dbReference>
<dbReference type="Pfam" id="PF00593">
    <property type="entry name" value="TonB_dep_Rec_b-barrel"/>
    <property type="match status" value="1"/>
</dbReference>
<name>A0A5S5MBZ4_9BACT</name>
<evidence type="ECO:0000256" key="3">
    <source>
        <dbReference type="ARBA" id="ARBA00022448"/>
    </source>
</evidence>
<reference evidence="14 15" key="1">
    <citation type="submission" date="2019-06" db="EMBL/GenBank/DDBJ databases">
        <title>Desulfobotulus mexicanus sp. nov., a novel sulfate-reducing bacterium isolated from the sediment of an alkaline crater lake in Mexico.</title>
        <authorList>
            <person name="Hirschler-Rea A."/>
        </authorList>
    </citation>
    <scope>NUCLEOTIDE SEQUENCE [LARGE SCALE GENOMIC DNA]</scope>
    <source>
        <strain evidence="14 15">PAR22N</strain>
    </source>
</reference>
<dbReference type="InterPro" id="IPR012910">
    <property type="entry name" value="Plug_dom"/>
</dbReference>
<evidence type="ECO:0000256" key="8">
    <source>
        <dbReference type="ARBA" id="ARBA00023136"/>
    </source>
</evidence>
<dbReference type="OrthoDB" id="9790771at2"/>
<dbReference type="Pfam" id="PF07715">
    <property type="entry name" value="Plug"/>
    <property type="match status" value="1"/>
</dbReference>
<keyword evidence="5 10" id="KW-0812">Transmembrane</keyword>
<dbReference type="CDD" id="cd01347">
    <property type="entry name" value="ligand_gated_channel"/>
    <property type="match status" value="1"/>
</dbReference>
<keyword evidence="7 11" id="KW-0798">TonB box</keyword>
<evidence type="ECO:0000256" key="10">
    <source>
        <dbReference type="PROSITE-ProRule" id="PRU01360"/>
    </source>
</evidence>
<dbReference type="Gene3D" id="2.40.170.20">
    <property type="entry name" value="TonB-dependent receptor, beta-barrel domain"/>
    <property type="match status" value="1"/>
</dbReference>
<keyword evidence="4 10" id="KW-1134">Transmembrane beta strand</keyword>
<comment type="subcellular location">
    <subcellularLocation>
        <location evidence="1 10">Cell outer membrane</location>
        <topology evidence="1 10">Multi-pass membrane protein</topology>
    </subcellularLocation>
</comment>
<feature type="domain" description="TonB-dependent receptor plug" evidence="13">
    <location>
        <begin position="73"/>
        <end position="181"/>
    </location>
</feature>
<dbReference type="SUPFAM" id="SSF56935">
    <property type="entry name" value="Porins"/>
    <property type="match status" value="1"/>
</dbReference>
<dbReference type="AlphaFoldDB" id="A0A5S5MBZ4"/>
<dbReference type="InterPro" id="IPR036942">
    <property type="entry name" value="Beta-barrel_TonB_sf"/>
</dbReference>
<dbReference type="Gene3D" id="2.170.130.10">
    <property type="entry name" value="TonB-dependent receptor, plug domain"/>
    <property type="match status" value="1"/>
</dbReference>
<dbReference type="Proteomes" id="UP000321899">
    <property type="component" value="Unassembled WGS sequence"/>
</dbReference>
<dbReference type="RefSeq" id="WP_139450889.1">
    <property type="nucleotide sequence ID" value="NZ_VDMB01000040.1"/>
</dbReference>
<dbReference type="PANTHER" id="PTHR30069:SF41">
    <property type="entry name" value="HEME_HEMOPEXIN UTILIZATION PROTEIN C"/>
    <property type="match status" value="1"/>
</dbReference>